<keyword evidence="1" id="KW-0614">Plasmid</keyword>
<evidence type="ECO:0000313" key="1">
    <source>
        <dbReference type="EMBL" id="AZA27457.1"/>
    </source>
</evidence>
<dbReference type="Pfam" id="PF07268">
    <property type="entry name" value="EppA_BapA"/>
    <property type="match status" value="1"/>
</dbReference>
<geneLocation type="plasmid" evidence="1 2">
    <name>lp36</name>
</geneLocation>
<keyword evidence="2" id="KW-1185">Reference proteome</keyword>
<protein>
    <submittedName>
        <fullName evidence="1">Uncharacterized protein</fullName>
    </submittedName>
</protein>
<dbReference type="RefSeq" id="WP_123772137.1">
    <property type="nucleotide sequence ID" value="NZ_CP028883.1"/>
</dbReference>
<dbReference type="Proteomes" id="UP000274630">
    <property type="component" value="Plasmid lp36"/>
</dbReference>
<reference evidence="2" key="1">
    <citation type="submission" date="2018-04" db="EMBL/GenBank/DDBJ databases">
        <title>Whole Genome Assembly of Borrelia bavariensis PBi.</title>
        <authorList>
            <person name="Margos G."/>
        </authorList>
    </citation>
    <scope>NUCLEOTIDE SEQUENCE [LARGE SCALE GENOMIC DNA]</scope>
    <source>
        <strain evidence="2">PBi</strain>
        <plasmid evidence="2">lp36</plasmid>
    </source>
</reference>
<name>A0ABM7ARR9_BORGP</name>
<proteinExistence type="predicted"/>
<organism evidence="1 2">
    <name type="scientific">Borrelia garinii subsp. bavariensis (strain ATCC BAA-2496 / DSM 23469 / PBi)</name>
    <name type="common">Borreliella bavariensis</name>
    <dbReference type="NCBI Taxonomy" id="290434"/>
    <lineage>
        <taxon>Bacteria</taxon>
        <taxon>Pseudomonadati</taxon>
        <taxon>Spirochaetota</taxon>
        <taxon>Spirochaetia</taxon>
        <taxon>Spirochaetales</taxon>
        <taxon>Borreliaceae</taxon>
        <taxon>Borreliella</taxon>
    </lineage>
</organism>
<evidence type="ECO:0000313" key="2">
    <source>
        <dbReference type="Proteomes" id="UP000274630"/>
    </source>
</evidence>
<sequence length="114" mass="13626">MKRIETFFAYVSQIRGCLRKIRIKEKVFLDALDVMGYPIKNKLITLIIFMKLETITYLIDGYSDQIFDYFIRLDLYNIDYAEKYGKKVSNRLEQSYFRNKVFAVKQISKQVLAN</sequence>
<dbReference type="EMBL" id="CP028883">
    <property type="protein sequence ID" value="AZA27457.1"/>
    <property type="molecule type" value="Genomic_DNA"/>
</dbReference>
<accession>A0ABM7ARR9</accession>
<dbReference type="NCBIfam" id="NF033732">
    <property type="entry name" value="borfam95"/>
    <property type="match status" value="1"/>
</dbReference>
<dbReference type="InterPro" id="IPR009894">
    <property type="entry name" value="EppA_BapA"/>
</dbReference>
<gene>
    <name evidence="1" type="ORF">DB299_06450</name>
</gene>